<dbReference type="Pfam" id="PF09948">
    <property type="entry name" value="PpoB2"/>
    <property type="match status" value="1"/>
</dbReference>
<feature type="transmembrane region" description="Helical" evidence="1">
    <location>
        <begin position="101"/>
        <end position="129"/>
    </location>
</feature>
<evidence type="ECO:0000313" key="3">
    <source>
        <dbReference type="Proteomes" id="UP001299283"/>
    </source>
</evidence>
<reference evidence="2 3" key="1">
    <citation type="submission" date="2023-12" db="EMBL/GenBank/DDBJ databases">
        <title>Description of new species of Mycobacterium terrae complex isolated from sewage at the Sao Paulo Zoological Park Foundation in Brazil.</title>
        <authorList>
            <person name="Romagnoli C.L."/>
            <person name="Conceicao E.C."/>
            <person name="Machado E."/>
            <person name="Barreto L.B.P.F."/>
            <person name="Sharma A."/>
            <person name="Silva N.M."/>
            <person name="Marques L.E."/>
            <person name="Juliana M.A."/>
            <person name="Lourenco M.C.S."/>
            <person name="Digiampietri L.A."/>
            <person name="Suffys P.N."/>
            <person name="Viana-Niero C."/>
        </authorList>
    </citation>
    <scope>NUCLEOTIDE SEQUENCE [LARGE SCALE GENOMIC DNA]</scope>
    <source>
        <strain evidence="2 3">MYC017</strain>
    </source>
</reference>
<keyword evidence="1" id="KW-0472">Membrane</keyword>
<accession>A0ABU5YY28</accession>
<evidence type="ECO:0000256" key="1">
    <source>
        <dbReference type="SAM" id="Phobius"/>
    </source>
</evidence>
<feature type="transmembrane region" description="Helical" evidence="1">
    <location>
        <begin position="141"/>
        <end position="161"/>
    </location>
</feature>
<proteinExistence type="predicted"/>
<feature type="transmembrane region" description="Helical" evidence="1">
    <location>
        <begin position="242"/>
        <end position="261"/>
    </location>
</feature>
<organism evidence="2 3">
    <name type="scientific">[Mycobacterium] vasticus</name>
    <dbReference type="NCBI Taxonomy" id="2875777"/>
    <lineage>
        <taxon>Bacteria</taxon>
        <taxon>Bacillati</taxon>
        <taxon>Actinomycetota</taxon>
        <taxon>Actinomycetes</taxon>
        <taxon>Mycobacteriales</taxon>
        <taxon>Mycobacteriaceae</taxon>
        <taxon>Mycolicibacter</taxon>
    </lineage>
</organism>
<dbReference type="EMBL" id="JAYJJQ010000011">
    <property type="protein sequence ID" value="MEB3070045.1"/>
    <property type="molecule type" value="Genomic_DNA"/>
</dbReference>
<feature type="transmembrane region" description="Helical" evidence="1">
    <location>
        <begin position="25"/>
        <end position="44"/>
    </location>
</feature>
<feature type="transmembrane region" description="Helical" evidence="1">
    <location>
        <begin position="206"/>
        <end position="230"/>
    </location>
</feature>
<protein>
    <submittedName>
        <fullName evidence="2">DUF2182 domain-containing protein</fullName>
    </submittedName>
</protein>
<feature type="transmembrane region" description="Helical" evidence="1">
    <location>
        <begin position="56"/>
        <end position="81"/>
    </location>
</feature>
<dbReference type="RefSeq" id="WP_225398470.1">
    <property type="nucleotide sequence ID" value="NZ_JAYJJQ010000011.1"/>
</dbReference>
<evidence type="ECO:0000313" key="2">
    <source>
        <dbReference type="EMBL" id="MEB3070045.1"/>
    </source>
</evidence>
<name>A0ABU5YY28_9MYCO</name>
<dbReference type="Proteomes" id="UP001299283">
    <property type="component" value="Unassembled WGS sequence"/>
</dbReference>
<sequence length="286" mass="30570">MVASDQVSGRTTAALREGWNDPGRWLWVIAAACWVALLAAGHHHDVLITGGATPRSVAAVAISVALLAGAWLEMTAAMMLPTTIPMVRMFTVVSARAPRTAWVRTAFLAGYLALWLTFALVAVAVAAAVRAWAAPAQLGWIAARPHLILAAVLAIAGIFQLTPLKDRCLTQCRDPRAFLFAHYRRGVAGAWNLGLRHGWSCLGCCWALMLIMFGTGLGNVLAMLVLTTVMLIEKTAPWGRRIVAPLGVALLIAAALVGLFGDRLPGWGLYQPLQSSTGTHHHLSHP</sequence>
<comment type="caution">
    <text evidence="2">The sequence shown here is derived from an EMBL/GenBank/DDBJ whole genome shotgun (WGS) entry which is preliminary data.</text>
</comment>
<keyword evidence="1" id="KW-1133">Transmembrane helix</keyword>
<keyword evidence="1" id="KW-0812">Transmembrane</keyword>
<gene>
    <name evidence="2" type="ORF">K5L39_12685</name>
</gene>
<keyword evidence="3" id="KW-1185">Reference proteome</keyword>
<dbReference type="InterPro" id="IPR018688">
    <property type="entry name" value="PpoB2-like"/>
</dbReference>